<proteinExistence type="predicted"/>
<evidence type="ECO:0000313" key="2">
    <source>
        <dbReference type="Proteomes" id="UP000054826"/>
    </source>
</evidence>
<evidence type="ECO:0000313" key="1">
    <source>
        <dbReference type="EMBL" id="KRZ45138.1"/>
    </source>
</evidence>
<protein>
    <submittedName>
        <fullName evidence="1">Uncharacterized protein</fullName>
    </submittedName>
</protein>
<dbReference type="EMBL" id="JYDV01000003">
    <property type="protein sequence ID" value="KRZ45138.1"/>
    <property type="molecule type" value="Genomic_DNA"/>
</dbReference>
<reference evidence="1 2" key="1">
    <citation type="submission" date="2015-01" db="EMBL/GenBank/DDBJ databases">
        <title>Evolution of Trichinella species and genotypes.</title>
        <authorList>
            <person name="Korhonen P.K."/>
            <person name="Edoardo P."/>
            <person name="Giuseppe L.R."/>
            <person name="Gasser R.B."/>
        </authorList>
    </citation>
    <scope>NUCLEOTIDE SEQUENCE [LARGE SCALE GENOMIC DNA]</scope>
    <source>
        <strain evidence="1">ISS176</strain>
    </source>
</reference>
<name>A0A0V1KD24_TRIPS</name>
<accession>A0A0V1KD24</accession>
<dbReference type="Proteomes" id="UP000054826">
    <property type="component" value="Unassembled WGS sequence"/>
</dbReference>
<gene>
    <name evidence="1" type="ORF">T4C_8745</name>
</gene>
<organism evidence="1 2">
    <name type="scientific">Trichinella pseudospiralis</name>
    <name type="common">Parasitic roundworm</name>
    <dbReference type="NCBI Taxonomy" id="6337"/>
    <lineage>
        <taxon>Eukaryota</taxon>
        <taxon>Metazoa</taxon>
        <taxon>Ecdysozoa</taxon>
        <taxon>Nematoda</taxon>
        <taxon>Enoplea</taxon>
        <taxon>Dorylaimia</taxon>
        <taxon>Trichinellida</taxon>
        <taxon>Trichinellidae</taxon>
        <taxon>Trichinella</taxon>
    </lineage>
</organism>
<dbReference type="AlphaFoldDB" id="A0A0V1KD24"/>
<comment type="caution">
    <text evidence="1">The sequence shown here is derived from an EMBL/GenBank/DDBJ whole genome shotgun (WGS) entry which is preliminary data.</text>
</comment>
<sequence>MENRENKNVHMEKRNEYWLAVSDSCWLWRMKCDENVKPTGGTLLPIRELNCSSIKNKSKKLRYSIPEKQLFNKSMQFSGLSIIHCKKLLSAFGGNLEIFENFLLKERI</sequence>